<evidence type="ECO:0000313" key="2">
    <source>
        <dbReference type="EMBL" id="GCF07102.1"/>
    </source>
</evidence>
<organism evidence="2 3">
    <name type="scientific">Dictyobacter arantiisoli</name>
    <dbReference type="NCBI Taxonomy" id="2014874"/>
    <lineage>
        <taxon>Bacteria</taxon>
        <taxon>Bacillati</taxon>
        <taxon>Chloroflexota</taxon>
        <taxon>Ktedonobacteria</taxon>
        <taxon>Ktedonobacterales</taxon>
        <taxon>Dictyobacteraceae</taxon>
        <taxon>Dictyobacter</taxon>
    </lineage>
</organism>
<feature type="transmembrane region" description="Helical" evidence="1">
    <location>
        <begin position="61"/>
        <end position="86"/>
    </location>
</feature>
<reference evidence="2 3" key="1">
    <citation type="submission" date="2019-01" db="EMBL/GenBank/DDBJ databases">
        <title>Draft genome sequence of Dictyobacter sp. Uno17.</title>
        <authorList>
            <person name="Wang C.M."/>
            <person name="Zheng Y."/>
            <person name="Sakai Y."/>
            <person name="Abe K."/>
            <person name="Yokota A."/>
            <person name="Yabe S."/>
        </authorList>
    </citation>
    <scope>NUCLEOTIDE SEQUENCE [LARGE SCALE GENOMIC DNA]</scope>
    <source>
        <strain evidence="2 3">Uno17</strain>
    </source>
</reference>
<feature type="transmembrane region" description="Helical" evidence="1">
    <location>
        <begin position="249"/>
        <end position="271"/>
    </location>
</feature>
<keyword evidence="1" id="KW-0472">Membrane</keyword>
<gene>
    <name evidence="2" type="ORF">KDI_06660</name>
</gene>
<dbReference type="AlphaFoldDB" id="A0A5A5T6S4"/>
<dbReference type="RefSeq" id="WP_149400141.1">
    <property type="nucleotide sequence ID" value="NZ_BIXY01000005.1"/>
</dbReference>
<evidence type="ECO:0000313" key="3">
    <source>
        <dbReference type="Proteomes" id="UP000322530"/>
    </source>
</evidence>
<feature type="transmembrane region" description="Helical" evidence="1">
    <location>
        <begin position="20"/>
        <end position="41"/>
    </location>
</feature>
<proteinExistence type="predicted"/>
<evidence type="ECO:0000256" key="1">
    <source>
        <dbReference type="SAM" id="Phobius"/>
    </source>
</evidence>
<dbReference type="Proteomes" id="UP000322530">
    <property type="component" value="Unassembled WGS sequence"/>
</dbReference>
<dbReference type="EMBL" id="BIXY01000005">
    <property type="protein sequence ID" value="GCF07102.1"/>
    <property type="molecule type" value="Genomic_DNA"/>
</dbReference>
<keyword evidence="3" id="KW-1185">Reference proteome</keyword>
<evidence type="ECO:0008006" key="4">
    <source>
        <dbReference type="Google" id="ProtNLM"/>
    </source>
</evidence>
<comment type="caution">
    <text evidence="2">The sequence shown here is derived from an EMBL/GenBank/DDBJ whole genome shotgun (WGS) entry which is preliminary data.</text>
</comment>
<dbReference type="PANTHER" id="PTHR37305">
    <property type="entry name" value="INTEGRAL MEMBRANE PROTEIN-RELATED"/>
    <property type="match status" value="1"/>
</dbReference>
<accession>A0A5A5T6S4</accession>
<dbReference type="PANTHER" id="PTHR37305:SF1">
    <property type="entry name" value="MEMBRANE PROTEIN"/>
    <property type="match status" value="1"/>
</dbReference>
<keyword evidence="1" id="KW-0812">Transmembrane</keyword>
<name>A0A5A5T6S4_9CHLR</name>
<protein>
    <recommendedName>
        <fullName evidence="4">ABC transporter permease</fullName>
    </recommendedName>
</protein>
<feature type="transmembrane region" description="Helical" evidence="1">
    <location>
        <begin position="115"/>
        <end position="143"/>
    </location>
</feature>
<dbReference type="OrthoDB" id="154959at2"/>
<sequence length="277" mass="30639">MLWRAILLEKDKVYGRLILWIELAILVALIVLIDVLEFVVGQNLPGSAGALLVDGLTWPRALTTATQFAGSHTIGGILLVIVIGVITSREYSWRTFHLWLSRGVSRTLLLEAKCIVIFLLSLTIVVISLIISVILTGIFTLIVHNNLQIDQVQWGTIIQNFLITDYGLLPYAALTFVLTILSRSSIVSISVVLVLILLVEPVAYNVFMAWGGIGMQIVQYLPLGLEYALNSAVNSSTPSVFLRNVPAPWLAVLGIALYTLIFTGIAIWRFLYQEFTD</sequence>
<keyword evidence="1" id="KW-1133">Transmembrane helix</keyword>